<proteinExistence type="predicted"/>
<organism evidence="1 2">
    <name type="scientific">Gigaspora margarita</name>
    <dbReference type="NCBI Taxonomy" id="4874"/>
    <lineage>
        <taxon>Eukaryota</taxon>
        <taxon>Fungi</taxon>
        <taxon>Fungi incertae sedis</taxon>
        <taxon>Mucoromycota</taxon>
        <taxon>Glomeromycotina</taxon>
        <taxon>Glomeromycetes</taxon>
        <taxon>Diversisporales</taxon>
        <taxon>Gigasporaceae</taxon>
        <taxon>Gigaspora</taxon>
    </lineage>
</organism>
<name>A0A8H4A394_GIGMA</name>
<comment type="caution">
    <text evidence="1">The sequence shown here is derived from an EMBL/GenBank/DDBJ whole genome shotgun (WGS) entry which is preliminary data.</text>
</comment>
<gene>
    <name evidence="1" type="ORF">F8M41_007569</name>
</gene>
<evidence type="ECO:0000313" key="1">
    <source>
        <dbReference type="EMBL" id="KAF0415866.1"/>
    </source>
</evidence>
<keyword evidence="2" id="KW-1185">Reference proteome</keyword>
<sequence>MLTKIHSKAILNFNTQYKNLHERIIVYQKKLNEDGYHDNAHPYLKEQNQKFGPLFYINNNNKTDNQTTTISFVKKLCIISF</sequence>
<accession>A0A8H4A394</accession>
<reference evidence="1 2" key="1">
    <citation type="journal article" date="2019" name="Environ. Microbiol.">
        <title>At the nexus of three kingdoms: the genome of the mycorrhizal fungus Gigaspora margarita provides insights into plant, endobacterial and fungal interactions.</title>
        <authorList>
            <person name="Venice F."/>
            <person name="Ghignone S."/>
            <person name="Salvioli di Fossalunga A."/>
            <person name="Amselem J."/>
            <person name="Novero M."/>
            <person name="Xianan X."/>
            <person name="Sedzielewska Toro K."/>
            <person name="Morin E."/>
            <person name="Lipzen A."/>
            <person name="Grigoriev I.V."/>
            <person name="Henrissat B."/>
            <person name="Martin F.M."/>
            <person name="Bonfante P."/>
        </authorList>
    </citation>
    <scope>NUCLEOTIDE SEQUENCE [LARGE SCALE GENOMIC DNA]</scope>
    <source>
        <strain evidence="1 2">BEG34</strain>
    </source>
</reference>
<protein>
    <submittedName>
        <fullName evidence="1">Uncharacterized protein</fullName>
    </submittedName>
</protein>
<evidence type="ECO:0000313" key="2">
    <source>
        <dbReference type="Proteomes" id="UP000439903"/>
    </source>
</evidence>
<dbReference type="EMBL" id="WTPW01001765">
    <property type="protein sequence ID" value="KAF0415866.1"/>
    <property type="molecule type" value="Genomic_DNA"/>
</dbReference>
<dbReference type="Proteomes" id="UP000439903">
    <property type="component" value="Unassembled WGS sequence"/>
</dbReference>
<dbReference type="AlphaFoldDB" id="A0A8H4A394"/>